<dbReference type="EMBL" id="AY682195">
    <property type="protein sequence ID" value="AAV35973.1"/>
    <property type="molecule type" value="Genomic_DNA"/>
</dbReference>
<keyword evidence="2" id="KW-1185">Reference proteome</keyword>
<proteinExistence type="predicted"/>
<organism evidence="1 2">
    <name type="scientific">Lactobacillus phage LP65</name>
    <dbReference type="NCBI Taxonomy" id="2892344"/>
    <lineage>
        <taxon>Viruses</taxon>
        <taxon>Duplodnaviria</taxon>
        <taxon>Heunggongvirae</taxon>
        <taxon>Uroviricota</taxon>
        <taxon>Caudoviricetes</taxon>
        <taxon>Herelleviridae</taxon>
        <taxon>Salchichonvirus</taxon>
        <taxon>Salchichonvirus LP65</taxon>
    </lineage>
</organism>
<sequence length="55" mass="6500">MKIKTFWTCCTEDSDFDESINKFIKDKHVIQISTGDTILPYEDLTHTLTILYEEE</sequence>
<reference evidence="1 2" key="1">
    <citation type="journal article" date="2004" name="J. Bacteriol.">
        <title>Lactobacillus plantarum bacteriophage LP65: a new member of the SPO1-like genus of the family Myoviridae.</title>
        <authorList>
            <person name="Chibani-Chennoufi S."/>
            <person name="Dillmann M.L."/>
            <person name="Marvin-Guy L."/>
            <person name="Rami-Shojaei S."/>
            <person name="Brussow H."/>
        </authorList>
    </citation>
    <scope>NUCLEOTIDE SEQUENCE</scope>
</reference>
<dbReference type="Proteomes" id="UP000002117">
    <property type="component" value="Segment"/>
</dbReference>
<dbReference type="RefSeq" id="YP_164788.1">
    <property type="nucleotide sequence ID" value="NC_006565.1"/>
</dbReference>
<accession>Q5ULG1</accession>
<evidence type="ECO:0000313" key="1">
    <source>
        <dbReference type="EMBL" id="AAV35973.1"/>
    </source>
</evidence>
<dbReference type="KEGG" id="vg:3197384"/>
<name>Q5ULG1_9CAUD</name>
<evidence type="ECO:0000313" key="2">
    <source>
        <dbReference type="Proteomes" id="UP000002117"/>
    </source>
</evidence>
<protein>
    <submittedName>
        <fullName evidence="1">Orf153</fullName>
    </submittedName>
</protein>
<gene>
    <name evidence="1" type="ORF">orf153</name>
</gene>